<accession>A0ABU5ZQ22</accession>
<evidence type="ECO:0008006" key="3">
    <source>
        <dbReference type="Google" id="ProtNLM"/>
    </source>
</evidence>
<organism evidence="1 2">
    <name type="scientific">Aquimarina gracilis</name>
    <dbReference type="NCBI Taxonomy" id="874422"/>
    <lineage>
        <taxon>Bacteria</taxon>
        <taxon>Pseudomonadati</taxon>
        <taxon>Bacteroidota</taxon>
        <taxon>Flavobacteriia</taxon>
        <taxon>Flavobacteriales</taxon>
        <taxon>Flavobacteriaceae</taxon>
        <taxon>Aquimarina</taxon>
    </lineage>
</organism>
<dbReference type="SUPFAM" id="SSF88874">
    <property type="entry name" value="Receptor-binding domain of short tail fibre protein gp12"/>
    <property type="match status" value="1"/>
</dbReference>
<proteinExistence type="predicted"/>
<gene>
    <name evidence="1" type="ORF">U6A24_01170</name>
</gene>
<sequence length="370" mass="40274">MEINKKNRTELKEYFKINDKPTQEEFADFIEAGLNQAEDGIAKVQGNPISIQAEGERVGTQEVLDLYESFADDNPQWSINLNPRVNSDAPNSNQPGFNIKDVTGQSKLFIKSGEGNVGIGTIEPTSKLAVEGKDTSPLVSITDTTSTPTTIFKVSKKEGVAVKGTLQVEGNLKASNISDDEELDNGATSHDKLATQKAVKTYVDTRLPKGLISMWSGQDIPKGWVLCDGTNNTPDLSGRFIVGMDKNNLEYQIGNTGGAKEVTLTKAEMPSHAHLDKGHKHSISDPGHNHINGSFDSLVRFTGHNTTKGVDSSLGKDKKNEFDLRHSGKLKTTKTNVSIVNGKANIEPTGGNQPHENRPPYFVLAYIMKL</sequence>
<evidence type="ECO:0000313" key="2">
    <source>
        <dbReference type="Proteomes" id="UP001327027"/>
    </source>
</evidence>
<reference evidence="1 2" key="1">
    <citation type="journal article" date="2013" name="Int. J. Syst. Evol. Microbiol.">
        <title>Aquimarina gracilis sp. nov., isolated from the gut microflora of a mussel, Mytilus coruscus, and emended description of Aquimarina spongiae.</title>
        <authorList>
            <person name="Park S.C."/>
            <person name="Choe H.N."/>
            <person name="Baik K.S."/>
            <person name="Seong C.N."/>
        </authorList>
    </citation>
    <scope>NUCLEOTIDE SEQUENCE [LARGE SCALE GENOMIC DNA]</scope>
    <source>
        <strain evidence="1 2">PSC32</strain>
    </source>
</reference>
<keyword evidence="2" id="KW-1185">Reference proteome</keyword>
<dbReference type="Proteomes" id="UP001327027">
    <property type="component" value="Unassembled WGS sequence"/>
</dbReference>
<dbReference type="CDD" id="cd22641">
    <property type="entry name" value="C24-like"/>
    <property type="match status" value="1"/>
</dbReference>
<name>A0ABU5ZQ22_9FLAO</name>
<comment type="caution">
    <text evidence="1">The sequence shown here is derived from an EMBL/GenBank/DDBJ whole genome shotgun (WGS) entry which is preliminary data.</text>
</comment>
<protein>
    <recommendedName>
        <fullName evidence="3">Microcystin-dependent protein</fullName>
    </recommendedName>
</protein>
<evidence type="ECO:0000313" key="1">
    <source>
        <dbReference type="EMBL" id="MEB3344048.1"/>
    </source>
</evidence>
<dbReference type="EMBL" id="JAYKLX010000001">
    <property type="protein sequence ID" value="MEB3344048.1"/>
    <property type="molecule type" value="Genomic_DNA"/>
</dbReference>
<dbReference type="RefSeq" id="WP_324178101.1">
    <property type="nucleotide sequence ID" value="NZ_BAABAW010000016.1"/>
</dbReference>